<protein>
    <submittedName>
        <fullName evidence="1">XisH family protein</fullName>
    </submittedName>
</protein>
<accession>A0ABD4T000</accession>
<dbReference type="EMBL" id="JTHE03000019">
    <property type="protein sequence ID" value="MCM1981778.1"/>
    <property type="molecule type" value="Genomic_DNA"/>
</dbReference>
<dbReference type="InterPro" id="IPR011856">
    <property type="entry name" value="tRNA_endonuc-like_dom_sf"/>
</dbReference>
<evidence type="ECO:0000313" key="2">
    <source>
        <dbReference type="Proteomes" id="UP000031561"/>
    </source>
</evidence>
<dbReference type="Proteomes" id="UP000031561">
    <property type="component" value="Unassembled WGS sequence"/>
</dbReference>
<dbReference type="Gene3D" id="3.40.1350.10">
    <property type="match status" value="1"/>
</dbReference>
<dbReference type="RefSeq" id="WP_166279788.1">
    <property type="nucleotide sequence ID" value="NZ_JTHE03000019.1"/>
</dbReference>
<proteinExistence type="predicted"/>
<organism evidence="1 2">
    <name type="scientific">Lyngbya confervoides BDU141951</name>
    <dbReference type="NCBI Taxonomy" id="1574623"/>
    <lineage>
        <taxon>Bacteria</taxon>
        <taxon>Bacillati</taxon>
        <taxon>Cyanobacteriota</taxon>
        <taxon>Cyanophyceae</taxon>
        <taxon>Oscillatoriophycideae</taxon>
        <taxon>Oscillatoriales</taxon>
        <taxon>Microcoleaceae</taxon>
        <taxon>Lyngbya</taxon>
    </lineage>
</organism>
<dbReference type="InterPro" id="IPR014919">
    <property type="entry name" value="XisH"/>
</dbReference>
<dbReference type="Pfam" id="PF08814">
    <property type="entry name" value="XisH"/>
    <property type="match status" value="1"/>
</dbReference>
<comment type="caution">
    <text evidence="1">The sequence shown here is derived from an EMBL/GenBank/DDBJ whole genome shotgun (WGS) entry which is preliminary data.</text>
</comment>
<dbReference type="CDD" id="cd22366">
    <property type="entry name" value="XisH-like"/>
    <property type="match status" value="1"/>
</dbReference>
<sequence length="137" mass="15796">MAKDLFHESVKTALMKEGWTITKDPLVIRIDRIKLEIDLAAEKVFAAERDGQKIAIEVKGFIQPSAISDFHTALGQFLNYRLALEMTDPDRTLYLAVPEDIANNFFQERFVQAAIQSYSLKLLVYNPTREEIILWQH</sequence>
<dbReference type="AlphaFoldDB" id="A0ABD4T000"/>
<keyword evidence="2" id="KW-1185">Reference proteome</keyword>
<name>A0ABD4T000_9CYAN</name>
<gene>
    <name evidence="1" type="ORF">QQ91_0002885</name>
</gene>
<reference evidence="1 2" key="1">
    <citation type="journal article" date="2015" name="Genome Announc.">
        <title>Draft Genome Sequence of Filamentous Marine Cyanobacterium Lyngbya confervoides Strain BDU141951.</title>
        <authorList>
            <person name="Chandrababunaidu M.M."/>
            <person name="Sen D."/>
            <person name="Tripathy S."/>
        </authorList>
    </citation>
    <scope>NUCLEOTIDE SEQUENCE [LARGE SCALE GENOMIC DNA]</scope>
    <source>
        <strain evidence="1 2">BDU141951</strain>
    </source>
</reference>
<dbReference type="InterPro" id="IPR011335">
    <property type="entry name" value="Restrct_endonuc-II-like"/>
</dbReference>
<evidence type="ECO:0000313" key="1">
    <source>
        <dbReference type="EMBL" id="MCM1981778.1"/>
    </source>
</evidence>
<dbReference type="SUPFAM" id="SSF52980">
    <property type="entry name" value="Restriction endonuclease-like"/>
    <property type="match status" value="1"/>
</dbReference>